<proteinExistence type="predicted"/>
<name>A0A6M0CTN4_9FLAO</name>
<feature type="signal peptide" evidence="1">
    <location>
        <begin position="1"/>
        <end position="19"/>
    </location>
</feature>
<dbReference type="AlphaFoldDB" id="A0A6M0CTN4"/>
<sequence length="259" mass="29956">MMKHLLALLFVSVTFFGSAQEKQNCFKEGEWFKFRIHYGLLNAGYATMELKKETLNDKPVYHVIGKGRTTGFSRLFFKVEDNYESYFDKDALIPYKFIRQIDEGGHTKDKVIFFDHEAEEALVHNKKHNTKGKFDIKSGVQDMISAFYYLRANYDIDKIKVGDELALNMFFDEETFPFKLKYLGKETIRTKFGKVNALKFRPIVQAGRVFKEKESVTLWVSNDDNKVPLRIKASLAVGSLKADLDGFKGLKHSFKVVVK</sequence>
<keyword evidence="3" id="KW-1185">Reference proteome</keyword>
<feature type="chain" id="PRO_5026779937" evidence="1">
    <location>
        <begin position="20"/>
        <end position="259"/>
    </location>
</feature>
<evidence type="ECO:0000256" key="1">
    <source>
        <dbReference type="SAM" id="SignalP"/>
    </source>
</evidence>
<reference evidence="2 3" key="1">
    <citation type="submission" date="2020-01" db="EMBL/GenBank/DDBJ databases">
        <title>Spongiivirga citrea KCTC 32990T.</title>
        <authorList>
            <person name="Wang G."/>
        </authorList>
    </citation>
    <scope>NUCLEOTIDE SEQUENCE [LARGE SCALE GENOMIC DNA]</scope>
    <source>
        <strain evidence="2 3">KCTC 32990</strain>
    </source>
</reference>
<organism evidence="2 3">
    <name type="scientific">Spongiivirga citrea</name>
    <dbReference type="NCBI Taxonomy" id="1481457"/>
    <lineage>
        <taxon>Bacteria</taxon>
        <taxon>Pseudomonadati</taxon>
        <taxon>Bacteroidota</taxon>
        <taxon>Flavobacteriia</taxon>
        <taxon>Flavobacteriales</taxon>
        <taxon>Flavobacteriaceae</taxon>
        <taxon>Spongiivirga</taxon>
    </lineage>
</organism>
<keyword evidence="1" id="KW-0732">Signal</keyword>
<dbReference type="EMBL" id="JAABOQ010000003">
    <property type="protein sequence ID" value="NER17150.1"/>
    <property type="molecule type" value="Genomic_DNA"/>
</dbReference>
<dbReference type="RefSeq" id="WP_164031348.1">
    <property type="nucleotide sequence ID" value="NZ_JAABOQ010000003.1"/>
</dbReference>
<dbReference type="Pfam" id="PF11306">
    <property type="entry name" value="DUF3108"/>
    <property type="match status" value="1"/>
</dbReference>
<evidence type="ECO:0000313" key="2">
    <source>
        <dbReference type="EMBL" id="NER17150.1"/>
    </source>
</evidence>
<dbReference type="Proteomes" id="UP000474296">
    <property type="component" value="Unassembled WGS sequence"/>
</dbReference>
<protein>
    <submittedName>
        <fullName evidence="2">DUF3108 domain-containing protein</fullName>
    </submittedName>
</protein>
<accession>A0A6M0CTN4</accession>
<evidence type="ECO:0000313" key="3">
    <source>
        <dbReference type="Proteomes" id="UP000474296"/>
    </source>
</evidence>
<gene>
    <name evidence="2" type="ORF">GWK10_08005</name>
</gene>
<dbReference type="InterPro" id="IPR021457">
    <property type="entry name" value="DUF3108"/>
</dbReference>
<comment type="caution">
    <text evidence="2">The sequence shown here is derived from an EMBL/GenBank/DDBJ whole genome shotgun (WGS) entry which is preliminary data.</text>
</comment>